<evidence type="ECO:0000313" key="4">
    <source>
        <dbReference type="Proteomes" id="UP000266301"/>
    </source>
</evidence>
<dbReference type="AlphaFoldDB" id="A0A386H1X3"/>
<dbReference type="PANTHER" id="PTHR38463:SF1">
    <property type="entry name" value="STRESS RESPONSE PROTEIN YSNF"/>
    <property type="match status" value="1"/>
</dbReference>
<dbReference type="InterPro" id="IPR019060">
    <property type="entry name" value="DUF2382"/>
</dbReference>
<dbReference type="Proteomes" id="UP000266301">
    <property type="component" value="Chromosome"/>
</dbReference>
<evidence type="ECO:0000259" key="2">
    <source>
        <dbReference type="Pfam" id="PF09557"/>
    </source>
</evidence>
<dbReference type="EMBL" id="CP032416">
    <property type="protein sequence ID" value="AYD39666.1"/>
    <property type="molecule type" value="Genomic_DNA"/>
</dbReference>
<accession>A0A386H1X3</accession>
<dbReference type="PANTHER" id="PTHR38463">
    <property type="entry name" value="STRESS RESPONSE PROTEIN YSNF"/>
    <property type="match status" value="1"/>
</dbReference>
<dbReference type="OrthoDB" id="118405at2"/>
<gene>
    <name evidence="3" type="ORF">D4Z93_03665</name>
</gene>
<proteinExistence type="predicted"/>
<organism evidence="3 4">
    <name type="scientific">Clostridium fermenticellae</name>
    <dbReference type="NCBI Taxonomy" id="2068654"/>
    <lineage>
        <taxon>Bacteria</taxon>
        <taxon>Bacillati</taxon>
        <taxon>Bacillota</taxon>
        <taxon>Clostridia</taxon>
        <taxon>Eubacteriales</taxon>
        <taxon>Clostridiaceae</taxon>
        <taxon>Clostridium</taxon>
    </lineage>
</organism>
<feature type="region of interest" description="Disordered" evidence="1">
    <location>
        <begin position="138"/>
        <end position="162"/>
    </location>
</feature>
<feature type="domain" description="DUF2382" evidence="2">
    <location>
        <begin position="33"/>
        <end position="142"/>
    </location>
</feature>
<name>A0A386H1X3_9CLOT</name>
<feature type="compositionally biased region" description="Basic and acidic residues" evidence="1">
    <location>
        <begin position="153"/>
        <end position="162"/>
    </location>
</feature>
<dbReference type="KEGG" id="cfer:D4Z93_03665"/>
<reference evidence="3 4" key="1">
    <citation type="journal article" date="2019" name="Int. J. Syst. Evol. Microbiol.">
        <title>Clostridium fermenticellae sp. nov., isolated from the mud in a fermentation cellar for the production of the Chinese liquor, baijiu.</title>
        <authorList>
            <person name="Xu P.X."/>
            <person name="Chai L.J."/>
            <person name="Qiu T."/>
            <person name="Zhang X.J."/>
            <person name="Lu Z.M."/>
            <person name="Xiao C."/>
            <person name="Wang S.T."/>
            <person name="Shen C.H."/>
            <person name="Shi J.S."/>
            <person name="Xu Z.H."/>
        </authorList>
    </citation>
    <scope>NUCLEOTIDE SEQUENCE [LARGE SCALE GENOMIC DNA]</scope>
    <source>
        <strain evidence="3 4">JN500901</strain>
    </source>
</reference>
<protein>
    <submittedName>
        <fullName evidence="3">YsnF/AvaK domain-containing protein</fullName>
    </submittedName>
</protein>
<evidence type="ECO:0000313" key="3">
    <source>
        <dbReference type="EMBL" id="AYD39666.1"/>
    </source>
</evidence>
<dbReference type="NCBIfam" id="TIGR02271">
    <property type="entry name" value="YsnF/AvaK domain"/>
    <property type="match status" value="1"/>
</dbReference>
<feature type="compositionally biased region" description="Basic and acidic residues" evidence="1">
    <location>
        <begin position="18"/>
        <end position="32"/>
    </location>
</feature>
<sequence length="162" mass="18401">MDGIFNNFFGDYGDENNDDKKSKDRKTQDDGRLTLHKEELDINKDRISKGEVDLSKDVVEDHKTVDVPVTHEEVVIERKAINDESSNAPISEEDETIRIPVSEDKVNVNKHTVVTGEISAHKHEVKDTEKVDEKLKREEAHIDSKGDVNVVDNSHEDSHGFQ</sequence>
<dbReference type="Pfam" id="PF09557">
    <property type="entry name" value="DUF2382"/>
    <property type="match status" value="1"/>
</dbReference>
<dbReference type="InterPro" id="IPR052967">
    <property type="entry name" value="Stress_Response_Assoc"/>
</dbReference>
<dbReference type="RefSeq" id="WP_119970478.1">
    <property type="nucleotide sequence ID" value="NZ_CP032416.1"/>
</dbReference>
<feature type="region of interest" description="Disordered" evidence="1">
    <location>
        <begin position="1"/>
        <end position="32"/>
    </location>
</feature>
<keyword evidence="4" id="KW-1185">Reference proteome</keyword>
<evidence type="ECO:0000256" key="1">
    <source>
        <dbReference type="SAM" id="MobiDB-lite"/>
    </source>
</evidence>